<keyword evidence="2" id="KW-1185">Reference proteome</keyword>
<name>A0A9P5U250_9AGAR</name>
<protein>
    <submittedName>
        <fullName evidence="1">Uncharacterized protein</fullName>
    </submittedName>
</protein>
<gene>
    <name evidence="1" type="ORF">BDP27DRAFT_1427268</name>
</gene>
<sequence length="121" mass="13461">MDGYHAVSVVRTGGGKTTYFPGLMVLSQGLTPDSHDLKQSLDHKIPEDAICIIFRNERLNFNTLGTPLLAINEYTLKAARTKRGDLWTPSLALPSSFARAAHIQTIHHRSSQSRLISMKFI</sequence>
<proteinExistence type="predicted"/>
<accession>A0A9P5U250</accession>
<reference evidence="1" key="1">
    <citation type="submission" date="2020-11" db="EMBL/GenBank/DDBJ databases">
        <authorList>
            <consortium name="DOE Joint Genome Institute"/>
            <person name="Ahrendt S."/>
            <person name="Riley R."/>
            <person name="Andreopoulos W."/>
            <person name="Labutti K."/>
            <person name="Pangilinan J."/>
            <person name="Ruiz-Duenas F.J."/>
            <person name="Barrasa J.M."/>
            <person name="Sanchez-Garcia M."/>
            <person name="Camarero S."/>
            <person name="Miyauchi S."/>
            <person name="Serrano A."/>
            <person name="Linde D."/>
            <person name="Babiker R."/>
            <person name="Drula E."/>
            <person name="Ayuso-Fernandez I."/>
            <person name="Pacheco R."/>
            <person name="Padilla G."/>
            <person name="Ferreira P."/>
            <person name="Barriuso J."/>
            <person name="Kellner H."/>
            <person name="Castanera R."/>
            <person name="Alfaro M."/>
            <person name="Ramirez L."/>
            <person name="Pisabarro A.G."/>
            <person name="Kuo A."/>
            <person name="Tritt A."/>
            <person name="Lipzen A."/>
            <person name="He G."/>
            <person name="Yan M."/>
            <person name="Ng V."/>
            <person name="Cullen D."/>
            <person name="Martin F."/>
            <person name="Rosso M.-N."/>
            <person name="Henrissat B."/>
            <person name="Hibbett D."/>
            <person name="Martinez A.T."/>
            <person name="Grigoriev I.V."/>
        </authorList>
    </citation>
    <scope>NUCLEOTIDE SEQUENCE</scope>
    <source>
        <strain evidence="1">AH 40177</strain>
    </source>
</reference>
<organism evidence="1 2">
    <name type="scientific">Rhodocollybia butyracea</name>
    <dbReference type="NCBI Taxonomy" id="206335"/>
    <lineage>
        <taxon>Eukaryota</taxon>
        <taxon>Fungi</taxon>
        <taxon>Dikarya</taxon>
        <taxon>Basidiomycota</taxon>
        <taxon>Agaricomycotina</taxon>
        <taxon>Agaricomycetes</taxon>
        <taxon>Agaricomycetidae</taxon>
        <taxon>Agaricales</taxon>
        <taxon>Marasmiineae</taxon>
        <taxon>Omphalotaceae</taxon>
        <taxon>Rhodocollybia</taxon>
    </lineage>
</organism>
<dbReference type="EMBL" id="JADNRY010000155">
    <property type="protein sequence ID" value="KAF9063064.1"/>
    <property type="molecule type" value="Genomic_DNA"/>
</dbReference>
<evidence type="ECO:0000313" key="2">
    <source>
        <dbReference type="Proteomes" id="UP000772434"/>
    </source>
</evidence>
<evidence type="ECO:0000313" key="1">
    <source>
        <dbReference type="EMBL" id="KAF9063064.1"/>
    </source>
</evidence>
<dbReference type="Proteomes" id="UP000772434">
    <property type="component" value="Unassembled WGS sequence"/>
</dbReference>
<dbReference type="OrthoDB" id="3269685at2759"/>
<dbReference type="AlphaFoldDB" id="A0A9P5U250"/>
<comment type="caution">
    <text evidence="1">The sequence shown here is derived from an EMBL/GenBank/DDBJ whole genome shotgun (WGS) entry which is preliminary data.</text>
</comment>